<accession>A0ABT5TFA7</accession>
<proteinExistence type="predicted"/>
<dbReference type="RefSeq" id="WP_274354459.1">
    <property type="nucleotide sequence ID" value="NZ_JAQZSM010000060.1"/>
</dbReference>
<evidence type="ECO:0000313" key="2">
    <source>
        <dbReference type="Proteomes" id="UP001431784"/>
    </source>
</evidence>
<comment type="caution">
    <text evidence="1">The sequence shown here is derived from an EMBL/GenBank/DDBJ whole genome shotgun (WGS) entry which is preliminary data.</text>
</comment>
<gene>
    <name evidence="1" type="ORF">PUT78_22395</name>
</gene>
<protein>
    <submittedName>
        <fullName evidence="1">Uncharacterized protein</fullName>
    </submittedName>
</protein>
<keyword evidence="2" id="KW-1185">Reference proteome</keyword>
<sequence>MRSYRAISVLGLLVALGFLLMAYRGLGLGSTMQMERLGVVIYVTAEVVERGGVVSILTRKVPVDEFEARYPVPETPTEIVGAPRAARQWYGTVNGAVNMVYFEIPDDGSYTYRFRSVPRDGVAEVDVPERVLTIGGISYDADGQDSSYFDFGLIRAHEIAQLDSARAWIPRPGAYTDEDLVCQDGYGVRVCVPTEDGLKARAEYLTKSSPGIRGKTPWEP</sequence>
<organism evidence="1 2">
    <name type="scientific">Roseinatronobacter alkalisoli</name>
    <dbReference type="NCBI Taxonomy" id="3028235"/>
    <lineage>
        <taxon>Bacteria</taxon>
        <taxon>Pseudomonadati</taxon>
        <taxon>Pseudomonadota</taxon>
        <taxon>Alphaproteobacteria</taxon>
        <taxon>Rhodobacterales</taxon>
        <taxon>Paracoccaceae</taxon>
        <taxon>Roseinatronobacter</taxon>
    </lineage>
</organism>
<evidence type="ECO:0000313" key="1">
    <source>
        <dbReference type="EMBL" id="MDD7973799.1"/>
    </source>
</evidence>
<dbReference type="EMBL" id="JAQZSM010000060">
    <property type="protein sequence ID" value="MDD7973799.1"/>
    <property type="molecule type" value="Genomic_DNA"/>
</dbReference>
<dbReference type="Proteomes" id="UP001431784">
    <property type="component" value="Unassembled WGS sequence"/>
</dbReference>
<name>A0ABT5TFA7_9RHOB</name>
<reference evidence="1" key="1">
    <citation type="submission" date="2023-02" db="EMBL/GenBank/DDBJ databases">
        <title>Description of Roseinatronobacter alkalisoli sp. nov., an alkaliphilic bacerium isolated from soda soil.</title>
        <authorList>
            <person name="Wei W."/>
        </authorList>
    </citation>
    <scope>NUCLEOTIDE SEQUENCE</scope>
    <source>
        <strain evidence="1">HJB301</strain>
    </source>
</reference>